<proteinExistence type="predicted"/>
<dbReference type="PANTHER" id="PTHR34380:SF1">
    <property type="entry name" value="OS01G0221300 PROTEIN"/>
    <property type="match status" value="1"/>
</dbReference>
<evidence type="ECO:0000256" key="1">
    <source>
        <dbReference type="SAM" id="Coils"/>
    </source>
</evidence>
<feature type="compositionally biased region" description="Acidic residues" evidence="2">
    <location>
        <begin position="472"/>
        <end position="488"/>
    </location>
</feature>
<feature type="region of interest" description="Disordered" evidence="2">
    <location>
        <begin position="266"/>
        <end position="286"/>
    </location>
</feature>
<dbReference type="AlphaFoldDB" id="A0A5N6RJ19"/>
<sequence>MEMDVEEVEHKEVLKCEYEVVCMQDLVGCECSELGERSKKAEAKCVELELDIQKKKSEYEVLETKFRALEVFNLALEDELKALKRENDELKKLVSGLEDERKVSSGSKRDMDSIVDLKDENWEEDKLVQLLIEISVLECEKKRAESEVEVWKEKFKEMESLVLVLNENSVLRCVEWPLIGGSKTGFGLQDVTHDVRVKKEAVDAIETLVKVGSTICHSPGKGIGDLQAAGTPCNDFTYREDACIKEEKKGLCLAYGRRVRKQLSFEEARSPSQKLAPSTPAGARPASLGIIDISDSDDEQTTHILSPASNDDVIDKVHISDDCTLGLSMGSEDEKNSGNSLKQIHYDENAEDNMDACKEKLLFTLTPKKRAFNVFTSDTESDEDDNVPISKLISKLKRMRLLENVPDEVDSDLNDCSDTATSLGDNVKGSVTPQRWRLMALRKSVGKGEAERNSSSQASKTKYDRGGIPACEDAEDDDSEEFGSDSEGESLGGFIVGCSDVSDVDDDASSESQDVSDENTDFDEILSKLQWNQDHKLKWEFEADIRAAFGKDTELCMKAVCALFRQQTSEEKSSKEAFYSNHRGFSKFDAPRGSTLAEFLTDGDPEGDLKKSVKELQEYDPGAVQLCRRLATHYSKQLFEIYKNKEDPLFLPS</sequence>
<evidence type="ECO:0000256" key="2">
    <source>
        <dbReference type="SAM" id="MobiDB-lite"/>
    </source>
</evidence>
<keyword evidence="4" id="KW-1185">Reference proteome</keyword>
<dbReference type="PANTHER" id="PTHR34380">
    <property type="entry name" value="BNAA03G12380D PROTEIN"/>
    <property type="match status" value="1"/>
</dbReference>
<dbReference type="OrthoDB" id="1899721at2759"/>
<gene>
    <name evidence="3" type="ORF">FH972_016360</name>
</gene>
<feature type="coiled-coil region" evidence="1">
    <location>
        <begin position="31"/>
        <end position="100"/>
    </location>
</feature>
<name>A0A5N6RJ19_9ROSI</name>
<accession>A0A5N6RJ19</accession>
<reference evidence="3 4" key="1">
    <citation type="submission" date="2019-06" db="EMBL/GenBank/DDBJ databases">
        <title>A chromosomal-level reference genome of Carpinus fangiana (Coryloideae, Betulaceae).</title>
        <authorList>
            <person name="Yang X."/>
            <person name="Wang Z."/>
            <person name="Zhang L."/>
            <person name="Hao G."/>
            <person name="Liu J."/>
            <person name="Yang Y."/>
        </authorList>
    </citation>
    <scope>NUCLEOTIDE SEQUENCE [LARGE SCALE GENOMIC DNA]</scope>
    <source>
        <strain evidence="3">Cfa_2016G</strain>
        <tissue evidence="3">Leaf</tissue>
    </source>
</reference>
<feature type="coiled-coil region" evidence="1">
    <location>
        <begin position="127"/>
        <end position="161"/>
    </location>
</feature>
<evidence type="ECO:0000313" key="4">
    <source>
        <dbReference type="Proteomes" id="UP000327013"/>
    </source>
</evidence>
<organism evidence="3 4">
    <name type="scientific">Carpinus fangiana</name>
    <dbReference type="NCBI Taxonomy" id="176857"/>
    <lineage>
        <taxon>Eukaryota</taxon>
        <taxon>Viridiplantae</taxon>
        <taxon>Streptophyta</taxon>
        <taxon>Embryophyta</taxon>
        <taxon>Tracheophyta</taxon>
        <taxon>Spermatophyta</taxon>
        <taxon>Magnoliopsida</taxon>
        <taxon>eudicotyledons</taxon>
        <taxon>Gunneridae</taxon>
        <taxon>Pentapetalae</taxon>
        <taxon>rosids</taxon>
        <taxon>fabids</taxon>
        <taxon>Fagales</taxon>
        <taxon>Betulaceae</taxon>
        <taxon>Carpinus</taxon>
    </lineage>
</organism>
<dbReference type="Proteomes" id="UP000327013">
    <property type="component" value="Chromosome 6"/>
</dbReference>
<dbReference type="EMBL" id="CM017326">
    <property type="protein sequence ID" value="KAE8077837.1"/>
    <property type="molecule type" value="Genomic_DNA"/>
</dbReference>
<evidence type="ECO:0000313" key="3">
    <source>
        <dbReference type="EMBL" id="KAE8077837.1"/>
    </source>
</evidence>
<feature type="region of interest" description="Disordered" evidence="2">
    <location>
        <begin position="442"/>
        <end position="488"/>
    </location>
</feature>
<protein>
    <submittedName>
        <fullName evidence="3">Uncharacterized protein</fullName>
    </submittedName>
</protein>
<keyword evidence="1" id="KW-0175">Coiled coil</keyword>